<reference evidence="11" key="1">
    <citation type="submission" date="2024-05" db="EMBL/GenBank/DDBJ databases">
        <title>Planctomycetes of the genus Singulisphaera possess chitinolytic capabilities.</title>
        <authorList>
            <person name="Ivanova A."/>
        </authorList>
    </citation>
    <scope>NUCLEOTIDE SEQUENCE</scope>
    <source>
        <strain evidence="11">Ch08T</strain>
    </source>
</reference>
<keyword evidence="6 9" id="KW-0812">Transmembrane</keyword>
<feature type="transmembrane region" description="Helical" evidence="9">
    <location>
        <begin position="203"/>
        <end position="220"/>
    </location>
</feature>
<dbReference type="GO" id="GO:0005886">
    <property type="term" value="C:plasma membrane"/>
    <property type="evidence" value="ECO:0007669"/>
    <property type="project" value="UniProtKB-SubCell"/>
</dbReference>
<feature type="domain" description="ABC transmembrane type-2" evidence="10">
    <location>
        <begin position="61"/>
        <end position="281"/>
    </location>
</feature>
<keyword evidence="7 9" id="KW-1133">Transmembrane helix</keyword>
<accession>A0AAU7CQG4</accession>
<dbReference type="GO" id="GO:0015920">
    <property type="term" value="P:lipopolysaccharide transport"/>
    <property type="evidence" value="ECO:0007669"/>
    <property type="project" value="TreeGrafter"/>
</dbReference>
<dbReference type="InterPro" id="IPR047817">
    <property type="entry name" value="ABC2_TM_bact-type"/>
</dbReference>
<comment type="similarity">
    <text evidence="2 9">Belongs to the ABC-2 integral membrane protein family.</text>
</comment>
<dbReference type="EMBL" id="CP155447">
    <property type="protein sequence ID" value="XBH07335.1"/>
    <property type="molecule type" value="Genomic_DNA"/>
</dbReference>
<feature type="transmembrane region" description="Helical" evidence="9">
    <location>
        <begin position="92"/>
        <end position="113"/>
    </location>
</feature>
<evidence type="ECO:0000256" key="8">
    <source>
        <dbReference type="ARBA" id="ARBA00023136"/>
    </source>
</evidence>
<evidence type="ECO:0000256" key="3">
    <source>
        <dbReference type="ARBA" id="ARBA00022448"/>
    </source>
</evidence>
<feature type="transmembrane region" description="Helical" evidence="9">
    <location>
        <begin position="259"/>
        <end position="278"/>
    </location>
</feature>
<sequence length="289" mass="32249">MTTLMCSTERDDTLGSEGLGFRIQPESGWTSLDLQEMWRYRELLYFLVWRDIKVRYKQTALGAAWAVIQPVFTMVVFSLFFGKLAKISSDGIPYPIFSYAALVPWCFFDNGLNLASNSLVGSANLIKKVYFPRLAIPIATVLSGVVDFALAFIVLLGMMFYFGIVPTMNLIWFPFFLLLAFVTALGAGLWLSALNVQYRDVRYVVPFLSQIWLFSTPVAYPSTLLSEPWRTVYGLNPMAGVVEGFRWALLGTETAPGPMIAVSALAACAMLVGGAYYFRRMEASFADVV</sequence>
<evidence type="ECO:0000256" key="6">
    <source>
        <dbReference type="ARBA" id="ARBA00022692"/>
    </source>
</evidence>
<dbReference type="RefSeq" id="WP_406700172.1">
    <property type="nucleotide sequence ID" value="NZ_CP155447.1"/>
</dbReference>
<feature type="transmembrane region" description="Helical" evidence="9">
    <location>
        <begin position="134"/>
        <end position="164"/>
    </location>
</feature>
<dbReference type="PANTHER" id="PTHR30413:SF8">
    <property type="entry name" value="TRANSPORT PERMEASE PROTEIN"/>
    <property type="match status" value="1"/>
</dbReference>
<keyword evidence="4 9" id="KW-1003">Cell membrane</keyword>
<evidence type="ECO:0000313" key="11">
    <source>
        <dbReference type="EMBL" id="XBH07335.1"/>
    </source>
</evidence>
<evidence type="ECO:0000256" key="9">
    <source>
        <dbReference type="RuleBase" id="RU361157"/>
    </source>
</evidence>
<evidence type="ECO:0000256" key="5">
    <source>
        <dbReference type="ARBA" id="ARBA00022519"/>
    </source>
</evidence>
<evidence type="ECO:0000256" key="4">
    <source>
        <dbReference type="ARBA" id="ARBA00022475"/>
    </source>
</evidence>
<gene>
    <name evidence="11" type="ORF">V5E97_15215</name>
</gene>
<dbReference type="AlphaFoldDB" id="A0AAU7CQG4"/>
<keyword evidence="5" id="KW-0997">Cell inner membrane</keyword>
<organism evidence="11">
    <name type="scientific">Singulisphaera sp. Ch08</name>
    <dbReference type="NCBI Taxonomy" id="3120278"/>
    <lineage>
        <taxon>Bacteria</taxon>
        <taxon>Pseudomonadati</taxon>
        <taxon>Planctomycetota</taxon>
        <taxon>Planctomycetia</taxon>
        <taxon>Isosphaerales</taxon>
        <taxon>Isosphaeraceae</taxon>
        <taxon>Singulisphaera</taxon>
    </lineage>
</organism>
<keyword evidence="8 9" id="KW-0472">Membrane</keyword>
<dbReference type="GO" id="GO:0140359">
    <property type="term" value="F:ABC-type transporter activity"/>
    <property type="evidence" value="ECO:0007669"/>
    <property type="project" value="InterPro"/>
</dbReference>
<feature type="transmembrane region" description="Helical" evidence="9">
    <location>
        <begin position="60"/>
        <end position="80"/>
    </location>
</feature>
<evidence type="ECO:0000256" key="7">
    <source>
        <dbReference type="ARBA" id="ARBA00022989"/>
    </source>
</evidence>
<dbReference type="InterPro" id="IPR013525">
    <property type="entry name" value="ABC2_TM"/>
</dbReference>
<dbReference type="PANTHER" id="PTHR30413">
    <property type="entry name" value="INNER MEMBRANE TRANSPORT PERMEASE"/>
    <property type="match status" value="1"/>
</dbReference>
<comment type="subcellular location">
    <subcellularLocation>
        <location evidence="1">Cell inner membrane</location>
        <topology evidence="1">Multi-pass membrane protein</topology>
    </subcellularLocation>
    <subcellularLocation>
        <location evidence="9">Cell membrane</location>
        <topology evidence="9">Multi-pass membrane protein</topology>
    </subcellularLocation>
</comment>
<keyword evidence="3 9" id="KW-0813">Transport</keyword>
<evidence type="ECO:0000259" key="10">
    <source>
        <dbReference type="PROSITE" id="PS51012"/>
    </source>
</evidence>
<protein>
    <recommendedName>
        <fullName evidence="9">Transport permease protein</fullName>
    </recommendedName>
</protein>
<feature type="transmembrane region" description="Helical" evidence="9">
    <location>
        <begin position="170"/>
        <end position="191"/>
    </location>
</feature>
<name>A0AAU7CQG4_9BACT</name>
<evidence type="ECO:0000256" key="2">
    <source>
        <dbReference type="ARBA" id="ARBA00007783"/>
    </source>
</evidence>
<proteinExistence type="inferred from homology"/>
<dbReference type="Pfam" id="PF01061">
    <property type="entry name" value="ABC2_membrane"/>
    <property type="match status" value="1"/>
</dbReference>
<dbReference type="PROSITE" id="PS51012">
    <property type="entry name" value="ABC_TM2"/>
    <property type="match status" value="1"/>
</dbReference>
<evidence type="ECO:0000256" key="1">
    <source>
        <dbReference type="ARBA" id="ARBA00004429"/>
    </source>
</evidence>